<evidence type="ECO:0000259" key="1">
    <source>
        <dbReference type="Pfam" id="PF04149"/>
    </source>
</evidence>
<evidence type="ECO:0000313" key="3">
    <source>
        <dbReference type="Proteomes" id="UP000185696"/>
    </source>
</evidence>
<dbReference type="Proteomes" id="UP000185696">
    <property type="component" value="Unassembled WGS sequence"/>
</dbReference>
<gene>
    <name evidence="2" type="ORF">BLA60_28495</name>
</gene>
<dbReference type="RefSeq" id="WP_084735349.1">
    <property type="nucleotide sequence ID" value="NZ_MSIF01000017.1"/>
</dbReference>
<comment type="caution">
    <text evidence="2">The sequence shown here is derived from an EMBL/GenBank/DDBJ whole genome shotgun (WGS) entry which is preliminary data.</text>
</comment>
<dbReference type="InterPro" id="IPR007278">
    <property type="entry name" value="DUF397"/>
</dbReference>
<reference evidence="2 3" key="1">
    <citation type="submission" date="2016-12" db="EMBL/GenBank/DDBJ databases">
        <title>The draft genome sequence of Actinophytocola xinjiangensis.</title>
        <authorList>
            <person name="Wang W."/>
            <person name="Yuan L."/>
        </authorList>
    </citation>
    <scope>NUCLEOTIDE SEQUENCE [LARGE SCALE GENOMIC DNA]</scope>
    <source>
        <strain evidence="2 3">CGMCC 4.4663</strain>
    </source>
</reference>
<accession>A0A7Z0WIT9</accession>
<keyword evidence="3" id="KW-1185">Reference proteome</keyword>
<protein>
    <recommendedName>
        <fullName evidence="1">DUF397 domain-containing protein</fullName>
    </recommendedName>
</protein>
<dbReference type="EMBL" id="MSIF01000017">
    <property type="protein sequence ID" value="OLF07153.1"/>
    <property type="molecule type" value="Genomic_DNA"/>
</dbReference>
<dbReference type="OrthoDB" id="4545857at2"/>
<organism evidence="2 3">
    <name type="scientific">Actinophytocola xinjiangensis</name>
    <dbReference type="NCBI Taxonomy" id="485602"/>
    <lineage>
        <taxon>Bacteria</taxon>
        <taxon>Bacillati</taxon>
        <taxon>Actinomycetota</taxon>
        <taxon>Actinomycetes</taxon>
        <taxon>Pseudonocardiales</taxon>
        <taxon>Pseudonocardiaceae</taxon>
    </lineage>
</organism>
<name>A0A7Z0WIT9_9PSEU</name>
<sequence length="76" mass="8441">MRSIRPTFTESDFRKATVSQPNQSCVEIARRSGWAEVRDSKTAFGAANDHRIALADPEPFLTAVRADRFGRRGSSS</sequence>
<dbReference type="Pfam" id="PF04149">
    <property type="entry name" value="DUF397"/>
    <property type="match status" value="1"/>
</dbReference>
<dbReference type="AlphaFoldDB" id="A0A7Z0WIT9"/>
<proteinExistence type="predicted"/>
<feature type="domain" description="DUF397" evidence="1">
    <location>
        <begin position="13"/>
        <end position="43"/>
    </location>
</feature>
<evidence type="ECO:0000313" key="2">
    <source>
        <dbReference type="EMBL" id="OLF07153.1"/>
    </source>
</evidence>